<keyword evidence="1" id="KW-0472">Membrane</keyword>
<organism evidence="2">
    <name type="scientific">uncultured marine virus</name>
    <dbReference type="NCBI Taxonomy" id="186617"/>
    <lineage>
        <taxon>Viruses</taxon>
        <taxon>environmental samples</taxon>
    </lineage>
</organism>
<sequence length="61" mass="6539">MYTKSILTRALMPQTDSLNTQKTGSDCSSASPSQSVPSFILPGFLFLIPLGNFSIPSAIFI</sequence>
<protein>
    <submittedName>
        <fullName evidence="2">Uncharacterized protein</fullName>
    </submittedName>
</protein>
<keyword evidence="1" id="KW-1133">Transmembrane helix</keyword>
<dbReference type="EMBL" id="KR029597">
    <property type="protein sequence ID" value="AKH47730.1"/>
    <property type="molecule type" value="Genomic_DNA"/>
</dbReference>
<reference evidence="2" key="1">
    <citation type="journal article" date="2015" name="Front. Microbiol.">
        <title>Combining genomic sequencing methods to explore viral diversity and reveal potential virus-host interactions.</title>
        <authorList>
            <person name="Chow C.E."/>
            <person name="Winget D.M."/>
            <person name="White R.A.III."/>
            <person name="Hallam S.J."/>
            <person name="Suttle C.A."/>
        </authorList>
    </citation>
    <scope>NUCLEOTIDE SEQUENCE</scope>
    <source>
        <strain evidence="2">Oxic1_2</strain>
    </source>
</reference>
<evidence type="ECO:0000256" key="1">
    <source>
        <dbReference type="SAM" id="Phobius"/>
    </source>
</evidence>
<evidence type="ECO:0000313" key="2">
    <source>
        <dbReference type="EMBL" id="AKH47730.1"/>
    </source>
</evidence>
<keyword evidence="1" id="KW-0812">Transmembrane</keyword>
<feature type="transmembrane region" description="Helical" evidence="1">
    <location>
        <begin position="39"/>
        <end position="60"/>
    </location>
</feature>
<accession>A0A0F7L737</accession>
<name>A0A0F7L737_9VIRU</name>
<reference evidence="2" key="2">
    <citation type="submission" date="2015-03" db="EMBL/GenBank/DDBJ databases">
        <authorList>
            <person name="Chow C.-E.T."/>
            <person name="Winget D.M."/>
            <person name="White R.A.III."/>
            <person name="Hallam S.J."/>
            <person name="Suttle C.A."/>
        </authorList>
    </citation>
    <scope>NUCLEOTIDE SEQUENCE</scope>
    <source>
        <strain evidence="2">Oxic1_2</strain>
    </source>
</reference>
<proteinExistence type="predicted"/>